<feature type="domain" description="Calponin-homology (CH)" evidence="7">
    <location>
        <begin position="21"/>
        <end position="136"/>
    </location>
</feature>
<dbReference type="PANTHER" id="PTHR14149:SF10">
    <property type="entry name" value="RAS GTPASE-ACTIVATING-LIKE PROTEIN IQGAP3"/>
    <property type="match status" value="1"/>
</dbReference>
<dbReference type="FunFam" id="1.10.506.10:FF:000004">
    <property type="entry name" value="IQ motif containing GTPase activating protein 1"/>
    <property type="match status" value="1"/>
</dbReference>
<dbReference type="Pfam" id="PF00612">
    <property type="entry name" value="IQ"/>
    <property type="match status" value="4"/>
</dbReference>
<evidence type="ECO:0000259" key="7">
    <source>
        <dbReference type="PROSITE" id="PS50021"/>
    </source>
</evidence>
<dbReference type="InterPro" id="IPR001715">
    <property type="entry name" value="CH_dom"/>
</dbReference>
<sequence>ERLTADEMDEQRRQNTAYQYLCHLEEAKRWMEACLGEGLPPPTELEESLRNGVLLAKLGHCFAPTVVPLKKIYDPEQTRYQAVGLHFRHTDNINYWRDAMSHVGLPSIFHPETTDIYDKKNMPRVVYCIHALSLYLFKLGLAPPIQDLYGKVDFTEEEINNMKRELEKYGLQLPTFSKIGGILANELSVDEAAVHAAVLAINEAVDRGVVAQTMETLRNPHAMLVGLREQLAGAYQEVLHQAKLEKGSNARNRVIPEGEDIYDWCLSQAEIQGNINKVNVRGTLEEVDNALERRDVLALHRALWDPTLALRCLQRDNLELYLEQLSTDREDKALVGAGRSLWCRVPVLGAPPGPQEEGGMLQAVSRINAAIRRGMPAETLEVLMDPAAQLPDVHPLAALLYQHQLALLQRQHPRGELAQEELFVAVEMLSAVALVNQALDAGDPNGLWSSLVSPALGLSGAEDANAQRYFDDLLQLKGQSRKAGAEFLSWNDIQDSVNSTNSSVQDENDRVHAIQLVNKALLQTDPERTLAALLLLAPALPDIALSTAQRYHDVLSRARRQKAQATKDSGAVLWWEEIQEGVCQANQDTVAARSMALGTAAINQAIKEGKASQTLRVLCNPNVALCGVVNACADAYQEQLAALMATKKPTGSAKPSWIQHRLLNGAQYYLNLQTLEGSWQRPRHGSFNTTHLSREEIQSVITRVTVAHDRERLWESHAAFVVRLQARLRGFLVRRQFAARQRVLREQWPAARRIQACWRGYKQRRAYLERLHYLRANTEAAVKIQAAVRMWQAQRKYQERLHYFRQNIKAVIKIQAFVRANKARGDYRTLVHTKSPPLGIVRRFIHLLEQSQHDFWEESEVLRLQEEVVKRIRSSRQLESDLDLMDIKIGLLVKNRITLQEVVSHCKKLTKKNKEQLSEMMSVDKQKGLKSLSKEKRQKLEAYQHLFYLLQTQPGYLARLIFQMPQNKSTKFMESVIFTLYNYASNPREAYLLLQLFKVALQEEIRSKVDHVHDILTGNATVIRLVVSFYRNVRGQNALRQILGGPVQEVLQDKTLSIRTDPVDIYKAWINQTESQSGQRSKLPYEVSPEQALSHPEVQRRLDISIRNLLTITDKFVSAITSSVDKIPYGMRYIAKILRTSLAEKFPKAPAEEVDKIVGNLLYYRFMNPAVVAPDGFDIVDISAGAALHPEHRRSLGSIAKVLQHAASRKAFEGENAHLCGVNQYLKDTHNKFRRFISAACCVPEPEERFNMDEYSEMVAVAKPVIYITVGELINTHKLLLEHQDSIAPHHRDPLHELLEDLDELPTVQSLVGESVASLADSGAEQVLFQLSRTEISLTLTNKLVPAATSEESDVKSLLLSTKQMLVDVIQSQPGDSLPEILWTPASDHEEAAHEHLVRRRALQDAQTPAQLKRHHSLAANGQLSMEEKKRKIIRNLRRLESLGLVDSANQYQELIDDLAKDIRNQRRHRQHRREELLKLRQTLDGLDAKTLFYEEQIDYYNQYIKTCLDNLAASNKCACGSFSSRVSGKSKKLLSLHYTAAQLWEKGVLLEIQDLPPSQFRNVIFDIIPCEESGRFQVKAKFMGIDMERFQLHYQDLLQLQYEGVAVMKMFDKAKVNVNLLIFLLNKKFFKK</sequence>
<proteinExistence type="predicted"/>
<keyword evidence="4" id="KW-0175">Coiled coil</keyword>
<reference evidence="8 9" key="1">
    <citation type="submission" date="2019-09" db="EMBL/GenBank/DDBJ databases">
        <title>Bird 10,000 Genomes (B10K) Project - Family phase.</title>
        <authorList>
            <person name="Zhang G."/>
        </authorList>
    </citation>
    <scope>NUCLEOTIDE SEQUENCE [LARGE SCALE GENOMIC DNA]</scope>
    <source>
        <strain evidence="8">B10K-DU-029-53</strain>
    </source>
</reference>
<feature type="coiled-coil region" evidence="4">
    <location>
        <begin position="145"/>
        <end position="172"/>
    </location>
</feature>
<dbReference type="FunFam" id="1.10.418.10:FF:000013">
    <property type="entry name" value="IQ motif containing GTPase activating protein 1"/>
    <property type="match status" value="1"/>
</dbReference>
<feature type="non-terminal residue" evidence="8">
    <location>
        <position position="1633"/>
    </location>
</feature>
<protein>
    <submittedName>
        <fullName evidence="8">IQGA3 protein</fullName>
    </submittedName>
</protein>
<dbReference type="GO" id="GO:0005516">
    <property type="term" value="F:calmodulin binding"/>
    <property type="evidence" value="ECO:0007669"/>
    <property type="project" value="UniProtKB-KW"/>
</dbReference>
<dbReference type="SMART" id="SM00323">
    <property type="entry name" value="RasGAP"/>
    <property type="match status" value="1"/>
</dbReference>
<dbReference type="Pfam" id="PF00616">
    <property type="entry name" value="RasGAP"/>
    <property type="match status" value="1"/>
</dbReference>
<keyword evidence="2" id="KW-0677">Repeat</keyword>
<feature type="domain" description="WW" evidence="6">
    <location>
        <begin position="651"/>
        <end position="684"/>
    </location>
</feature>
<evidence type="ECO:0000313" key="9">
    <source>
        <dbReference type="Proteomes" id="UP000580879"/>
    </source>
</evidence>
<dbReference type="InterPro" id="IPR008936">
    <property type="entry name" value="Rho_GTPase_activation_prot"/>
</dbReference>
<accession>A0A7K6QZ26</accession>
<dbReference type="Proteomes" id="UP000580879">
    <property type="component" value="Unassembled WGS sequence"/>
</dbReference>
<evidence type="ECO:0000259" key="5">
    <source>
        <dbReference type="PROSITE" id="PS50018"/>
    </source>
</evidence>
<dbReference type="Pfam" id="PF00307">
    <property type="entry name" value="CH"/>
    <property type="match status" value="1"/>
</dbReference>
<comment type="caution">
    <text evidence="8">The sequence shown here is derived from an EMBL/GenBank/DDBJ whole genome shotgun (WGS) entry which is preliminary data.</text>
</comment>
<dbReference type="Gene3D" id="1.10.506.10">
    <property type="entry name" value="GTPase Activation - p120gap, domain 1"/>
    <property type="match status" value="1"/>
</dbReference>
<dbReference type="SUPFAM" id="SSF48350">
    <property type="entry name" value="GTPase activation domain, GAP"/>
    <property type="match status" value="1"/>
</dbReference>
<dbReference type="PROSITE" id="PS50096">
    <property type="entry name" value="IQ"/>
    <property type="match status" value="4"/>
</dbReference>
<gene>
    <name evidence="8" type="primary">Iqgap3</name>
    <name evidence="8" type="ORF">CLIRUF_R08538</name>
</gene>
<dbReference type="PROSITE" id="PS50020">
    <property type="entry name" value="WW_DOMAIN_2"/>
    <property type="match status" value="1"/>
</dbReference>
<feature type="non-terminal residue" evidence="8">
    <location>
        <position position="1"/>
    </location>
</feature>
<dbReference type="PROSITE" id="PS00509">
    <property type="entry name" value="RAS_GTPASE_ACTIV_1"/>
    <property type="match status" value="1"/>
</dbReference>
<dbReference type="GO" id="GO:0120025">
    <property type="term" value="C:plasma membrane bounded cell projection"/>
    <property type="evidence" value="ECO:0007669"/>
    <property type="project" value="UniProtKB-ARBA"/>
</dbReference>
<dbReference type="GO" id="GO:0051015">
    <property type="term" value="F:actin filament binding"/>
    <property type="evidence" value="ECO:0007669"/>
    <property type="project" value="TreeGrafter"/>
</dbReference>
<feature type="domain" description="Ras-GAP" evidence="5">
    <location>
        <begin position="975"/>
        <end position="1208"/>
    </location>
</feature>
<dbReference type="CDD" id="cd23767">
    <property type="entry name" value="IQCD"/>
    <property type="match status" value="1"/>
</dbReference>
<dbReference type="InterPro" id="IPR000048">
    <property type="entry name" value="IQ_motif_EF-hand-BS"/>
</dbReference>
<dbReference type="PROSITE" id="PS50021">
    <property type="entry name" value="CH"/>
    <property type="match status" value="1"/>
</dbReference>
<evidence type="ECO:0000313" key="8">
    <source>
        <dbReference type="EMBL" id="NWW78085.1"/>
    </source>
</evidence>
<evidence type="ECO:0000256" key="2">
    <source>
        <dbReference type="ARBA" id="ARBA00022737"/>
    </source>
</evidence>
<organism evidence="8 9">
    <name type="scientific">Climacteris rufus</name>
    <name type="common">rufous treecreeper</name>
    <dbReference type="NCBI Taxonomy" id="47695"/>
    <lineage>
        <taxon>Eukaryota</taxon>
        <taxon>Metazoa</taxon>
        <taxon>Chordata</taxon>
        <taxon>Craniata</taxon>
        <taxon>Vertebrata</taxon>
        <taxon>Euteleostomi</taxon>
        <taxon>Archelosauria</taxon>
        <taxon>Archosauria</taxon>
        <taxon>Dinosauria</taxon>
        <taxon>Saurischia</taxon>
        <taxon>Theropoda</taxon>
        <taxon>Coelurosauria</taxon>
        <taxon>Aves</taxon>
        <taxon>Neognathae</taxon>
        <taxon>Neoaves</taxon>
        <taxon>Telluraves</taxon>
        <taxon>Australaves</taxon>
        <taxon>Passeriformes</taxon>
        <taxon>Climacteridae</taxon>
        <taxon>Climacteris</taxon>
    </lineage>
</organism>
<dbReference type="GO" id="GO:0005938">
    <property type="term" value="C:cell cortex"/>
    <property type="evidence" value="ECO:0007669"/>
    <property type="project" value="TreeGrafter"/>
</dbReference>
<evidence type="ECO:0000256" key="3">
    <source>
        <dbReference type="ARBA" id="ARBA00022860"/>
    </source>
</evidence>
<dbReference type="PROSITE" id="PS01159">
    <property type="entry name" value="WW_DOMAIN_1"/>
    <property type="match status" value="1"/>
</dbReference>
<dbReference type="InterPro" id="IPR023152">
    <property type="entry name" value="RasGAP_CS"/>
</dbReference>
<keyword evidence="9" id="KW-1185">Reference proteome</keyword>
<dbReference type="InterPro" id="IPR000593">
    <property type="entry name" value="RasGAP_C"/>
</dbReference>
<keyword evidence="1" id="KW-0597">Phosphoprotein</keyword>
<dbReference type="SMART" id="SM00015">
    <property type="entry name" value="IQ"/>
    <property type="match status" value="4"/>
</dbReference>
<name>A0A7K6QZ26_9PASS</name>
<dbReference type="Gene3D" id="1.20.5.190">
    <property type="match status" value="2"/>
</dbReference>
<dbReference type="InterPro" id="IPR001202">
    <property type="entry name" value="WW_dom"/>
</dbReference>
<evidence type="ECO:0000256" key="4">
    <source>
        <dbReference type="SAM" id="Coils"/>
    </source>
</evidence>
<keyword evidence="3" id="KW-0112">Calmodulin-binding</keyword>
<dbReference type="GO" id="GO:1903479">
    <property type="term" value="P:mitotic actomyosin contractile ring assembly actin filament organization"/>
    <property type="evidence" value="ECO:0007669"/>
    <property type="project" value="TreeGrafter"/>
</dbReference>
<dbReference type="GO" id="GO:0005096">
    <property type="term" value="F:GTPase activator activity"/>
    <property type="evidence" value="ECO:0007669"/>
    <property type="project" value="TreeGrafter"/>
</dbReference>
<evidence type="ECO:0000259" key="6">
    <source>
        <dbReference type="PROSITE" id="PS50020"/>
    </source>
</evidence>
<dbReference type="Gene3D" id="1.10.418.10">
    <property type="entry name" value="Calponin-like domain"/>
    <property type="match status" value="1"/>
</dbReference>
<evidence type="ECO:0000256" key="1">
    <source>
        <dbReference type="ARBA" id="ARBA00022553"/>
    </source>
</evidence>
<dbReference type="InterPro" id="IPR036872">
    <property type="entry name" value="CH_dom_sf"/>
</dbReference>
<dbReference type="InterPro" id="IPR001936">
    <property type="entry name" value="RasGAP_dom"/>
</dbReference>
<dbReference type="SUPFAM" id="SSF47576">
    <property type="entry name" value="Calponin-homology domain, CH-domain"/>
    <property type="match status" value="1"/>
</dbReference>
<dbReference type="PANTHER" id="PTHR14149">
    <property type="entry name" value="RAS GTPASE-ACTIVATING PROTEIN WITH IQ MOTIF"/>
    <property type="match status" value="1"/>
</dbReference>
<dbReference type="OrthoDB" id="775356at2759"/>
<dbReference type="SUPFAM" id="SSF143885">
    <property type="entry name" value="RGC domain-like"/>
    <property type="match status" value="1"/>
</dbReference>
<dbReference type="SMART" id="SM00033">
    <property type="entry name" value="CH"/>
    <property type="match status" value="1"/>
</dbReference>
<dbReference type="PROSITE" id="PS50018">
    <property type="entry name" value="RAS_GTPASE_ACTIV_2"/>
    <property type="match status" value="1"/>
</dbReference>
<dbReference type="Pfam" id="PF03836">
    <property type="entry name" value="RasGAP_C"/>
    <property type="match status" value="1"/>
</dbReference>
<dbReference type="CDD" id="cd12207">
    <property type="entry name" value="RasGAP_IQGAP3"/>
    <property type="match status" value="1"/>
</dbReference>
<dbReference type="EMBL" id="VZRZ01005641">
    <property type="protein sequence ID" value="NWW78085.1"/>
    <property type="molecule type" value="Genomic_DNA"/>
</dbReference>